<keyword evidence="2" id="KW-0732">Signal</keyword>
<accession>A0A0P5I094</accession>
<proteinExistence type="predicted"/>
<dbReference type="EMBL" id="GDIQ01031580">
    <property type="protein sequence ID" value="JAN63157.1"/>
    <property type="molecule type" value="Transcribed_RNA"/>
</dbReference>
<evidence type="ECO:0000256" key="2">
    <source>
        <dbReference type="SAM" id="SignalP"/>
    </source>
</evidence>
<evidence type="ECO:0000313" key="5">
    <source>
        <dbReference type="Proteomes" id="UP000076858"/>
    </source>
</evidence>
<dbReference type="EMBL" id="LRGB01003123">
    <property type="protein sequence ID" value="KZS04474.1"/>
    <property type="molecule type" value="Genomic_DNA"/>
</dbReference>
<reference evidence="3" key="1">
    <citation type="submission" date="2015-10" db="EMBL/GenBank/DDBJ databases">
        <title>EvidentialGene: Evidence-directed Construction of Complete mRNA Transcriptomes without Genomes.</title>
        <authorList>
            <person name="Gilbert D.G."/>
        </authorList>
    </citation>
    <scope>NUCLEOTIDE SEQUENCE</scope>
</reference>
<evidence type="ECO:0000256" key="1">
    <source>
        <dbReference type="SAM" id="Coils"/>
    </source>
</evidence>
<gene>
    <name evidence="4" type="ORF">APZ42_032774</name>
</gene>
<organism evidence="4 5">
    <name type="scientific">Daphnia magna</name>
    <dbReference type="NCBI Taxonomy" id="35525"/>
    <lineage>
        <taxon>Eukaryota</taxon>
        <taxon>Metazoa</taxon>
        <taxon>Ecdysozoa</taxon>
        <taxon>Arthropoda</taxon>
        <taxon>Crustacea</taxon>
        <taxon>Branchiopoda</taxon>
        <taxon>Diplostraca</taxon>
        <taxon>Cladocera</taxon>
        <taxon>Anomopoda</taxon>
        <taxon>Daphniidae</taxon>
        <taxon>Daphnia</taxon>
    </lineage>
</organism>
<sequence length="348" mass="38389">MQITASLLALCAACLVGTVAHFGQAAPVGDRLQEMTVAIQPSFSKGLVHLSNLFDLVMNYDETVGSGSMDNDATILIQTAIRSASNSLNDTEAITVHHMKLYEATLLSLATDISAKEAQLRTDNTELEQLTIEVNKWQGEAAKLGQEIAELDNKVRDADQRAAHSQSRVQRRRKNRWKWIAATVITGGLATPGLVLNERDIQKLKRDRDAWQAQANERRQLLQVAENNLREISTRQQATEESIQKTRAILVSSQAILEQLRAQYAILGGLGAQIRNVSTFLFSLNGEMGVIHGQQQLMVLFSPLLESVNSLVTFLEDNANMVVLIGDREAVSKIRQHLSQNVMPALGN</sequence>
<feature type="coiled-coil region" evidence="1">
    <location>
        <begin position="113"/>
        <end position="168"/>
    </location>
</feature>
<reference evidence="4 5" key="2">
    <citation type="submission" date="2016-03" db="EMBL/GenBank/DDBJ databases">
        <title>EvidentialGene: Evidence-directed Construction of Genes on Genomes.</title>
        <authorList>
            <person name="Gilbert D.G."/>
            <person name="Choi J.-H."/>
            <person name="Mockaitis K."/>
            <person name="Colbourne J."/>
            <person name="Pfrender M."/>
        </authorList>
    </citation>
    <scope>NUCLEOTIDE SEQUENCE [LARGE SCALE GENOMIC DNA]</scope>
    <source>
        <strain evidence="4 5">Xinb3</strain>
        <tissue evidence="4">Complete organism</tissue>
    </source>
</reference>
<dbReference type="OrthoDB" id="6374255at2759"/>
<feature type="coiled-coil region" evidence="1">
    <location>
        <begin position="194"/>
        <end position="242"/>
    </location>
</feature>
<protein>
    <submittedName>
        <fullName evidence="4">Uncharacterized protein</fullName>
    </submittedName>
</protein>
<dbReference type="AlphaFoldDB" id="A0A0P5I094"/>
<evidence type="ECO:0000313" key="4">
    <source>
        <dbReference type="EMBL" id="KZS04474.1"/>
    </source>
</evidence>
<evidence type="ECO:0000313" key="3">
    <source>
        <dbReference type="EMBL" id="JAN63157.1"/>
    </source>
</evidence>
<keyword evidence="5" id="KW-1185">Reference proteome</keyword>
<feature type="signal peptide" evidence="2">
    <location>
        <begin position="1"/>
        <end position="25"/>
    </location>
</feature>
<name>A0A0P5I094_9CRUS</name>
<dbReference type="Proteomes" id="UP000076858">
    <property type="component" value="Unassembled WGS sequence"/>
</dbReference>
<keyword evidence="1" id="KW-0175">Coiled coil</keyword>
<feature type="chain" id="PRO_5007981296" evidence="2">
    <location>
        <begin position="26"/>
        <end position="348"/>
    </location>
</feature>